<dbReference type="Proteomes" id="UP000070544">
    <property type="component" value="Unassembled WGS sequence"/>
</dbReference>
<keyword evidence="2" id="KW-1185">Reference proteome</keyword>
<proteinExistence type="predicted"/>
<dbReference type="EMBL" id="KQ965750">
    <property type="protein sequence ID" value="KXS16865.1"/>
    <property type="molecule type" value="Genomic_DNA"/>
</dbReference>
<accession>A0A139AKB3</accession>
<dbReference type="AlphaFoldDB" id="A0A139AKB3"/>
<name>A0A139AKB3_GONPJ</name>
<evidence type="ECO:0000313" key="1">
    <source>
        <dbReference type="EMBL" id="KXS16865.1"/>
    </source>
</evidence>
<protein>
    <submittedName>
        <fullName evidence="1">Uncharacterized protein</fullName>
    </submittedName>
</protein>
<evidence type="ECO:0000313" key="2">
    <source>
        <dbReference type="Proteomes" id="UP000070544"/>
    </source>
</evidence>
<sequence>MRPNHTMEAAGASPRVRRAQLKSCTYPLFACECKVLPLPRKAPSQTPHLQCGVVLPYLLVQSCEVTVQEDQASLSDHHLRLPQYRLAPLATLFPRRAQLRDHQHHRQLAFTLSTFGTIRVALFASLVLGNNAIDLTVLIDKEWIRPRHCRMTLCSKDPMSGVLSPPWTLFLNSHERSCCHFYSY</sequence>
<gene>
    <name evidence="1" type="ORF">M427DRAFT_286615</name>
</gene>
<reference evidence="1 2" key="1">
    <citation type="journal article" date="2015" name="Genome Biol. Evol.">
        <title>Phylogenomic analyses indicate that early fungi evolved digesting cell walls of algal ancestors of land plants.</title>
        <authorList>
            <person name="Chang Y."/>
            <person name="Wang S."/>
            <person name="Sekimoto S."/>
            <person name="Aerts A.L."/>
            <person name="Choi C."/>
            <person name="Clum A."/>
            <person name="LaButti K.M."/>
            <person name="Lindquist E.A."/>
            <person name="Yee Ngan C."/>
            <person name="Ohm R.A."/>
            <person name="Salamov A.A."/>
            <person name="Grigoriev I.V."/>
            <person name="Spatafora J.W."/>
            <person name="Berbee M.L."/>
        </authorList>
    </citation>
    <scope>NUCLEOTIDE SEQUENCE [LARGE SCALE GENOMIC DNA]</scope>
    <source>
        <strain evidence="1 2">JEL478</strain>
    </source>
</reference>
<organism evidence="1 2">
    <name type="scientific">Gonapodya prolifera (strain JEL478)</name>
    <name type="common">Monoblepharis prolifera</name>
    <dbReference type="NCBI Taxonomy" id="1344416"/>
    <lineage>
        <taxon>Eukaryota</taxon>
        <taxon>Fungi</taxon>
        <taxon>Fungi incertae sedis</taxon>
        <taxon>Chytridiomycota</taxon>
        <taxon>Chytridiomycota incertae sedis</taxon>
        <taxon>Monoblepharidomycetes</taxon>
        <taxon>Monoblepharidales</taxon>
        <taxon>Gonapodyaceae</taxon>
        <taxon>Gonapodya</taxon>
    </lineage>
</organism>